<proteinExistence type="predicted"/>
<dbReference type="GO" id="GO:0015095">
    <property type="term" value="F:magnesium ion transmembrane transporter activity"/>
    <property type="evidence" value="ECO:0007669"/>
    <property type="project" value="InterPro"/>
</dbReference>
<evidence type="ECO:0000256" key="1">
    <source>
        <dbReference type="ARBA" id="ARBA00004141"/>
    </source>
</evidence>
<dbReference type="AlphaFoldDB" id="A0A2P4YH82"/>
<evidence type="ECO:0000256" key="6">
    <source>
        <dbReference type="SAM" id="Phobius"/>
    </source>
</evidence>
<feature type="transmembrane region" description="Helical" evidence="6">
    <location>
        <begin position="6"/>
        <end position="28"/>
    </location>
</feature>
<evidence type="ECO:0000256" key="4">
    <source>
        <dbReference type="ARBA" id="ARBA00023136"/>
    </source>
</evidence>
<feature type="region of interest" description="Disordered" evidence="5">
    <location>
        <begin position="148"/>
        <end position="173"/>
    </location>
</feature>
<feature type="transmembrane region" description="Helical" evidence="6">
    <location>
        <begin position="76"/>
        <end position="95"/>
    </location>
</feature>
<dbReference type="PANTHER" id="PTHR12570">
    <property type="match status" value="1"/>
</dbReference>
<evidence type="ECO:0000313" key="7">
    <source>
        <dbReference type="EMBL" id="POM77153.1"/>
    </source>
</evidence>
<keyword evidence="2 6" id="KW-0812">Transmembrane</keyword>
<evidence type="ECO:0000256" key="3">
    <source>
        <dbReference type="ARBA" id="ARBA00022989"/>
    </source>
</evidence>
<dbReference type="InterPro" id="IPR037185">
    <property type="entry name" value="EmrE-like"/>
</dbReference>
<name>A0A2P4YH82_9STRA</name>
<organism evidence="7 8">
    <name type="scientific">Phytophthora palmivora</name>
    <dbReference type="NCBI Taxonomy" id="4796"/>
    <lineage>
        <taxon>Eukaryota</taxon>
        <taxon>Sar</taxon>
        <taxon>Stramenopiles</taxon>
        <taxon>Oomycota</taxon>
        <taxon>Peronosporomycetes</taxon>
        <taxon>Peronosporales</taxon>
        <taxon>Peronosporaceae</taxon>
        <taxon>Phytophthora</taxon>
    </lineage>
</organism>
<keyword evidence="3 6" id="KW-1133">Transmembrane helix</keyword>
<evidence type="ECO:0000256" key="2">
    <source>
        <dbReference type="ARBA" id="ARBA00022692"/>
    </source>
</evidence>
<keyword evidence="4 6" id="KW-0472">Membrane</keyword>
<feature type="non-terminal residue" evidence="7">
    <location>
        <position position="173"/>
    </location>
</feature>
<comment type="caution">
    <text evidence="7">The sequence shown here is derived from an EMBL/GenBank/DDBJ whole genome shotgun (WGS) entry which is preliminary data.</text>
</comment>
<reference evidence="7 8" key="1">
    <citation type="journal article" date="2017" name="Genome Biol. Evol.">
        <title>Phytophthora megakarya and P. palmivora, closely related causal agents of cacao black pod rot, underwent increases in genome sizes and gene numbers by different mechanisms.</title>
        <authorList>
            <person name="Ali S.S."/>
            <person name="Shao J."/>
            <person name="Lary D.J."/>
            <person name="Kronmiller B."/>
            <person name="Shen D."/>
            <person name="Strem M.D."/>
            <person name="Amoako-Attah I."/>
            <person name="Akrofi A.Y."/>
            <person name="Begoude B.A."/>
            <person name="Ten Hoopen G.M."/>
            <person name="Coulibaly K."/>
            <person name="Kebe B.I."/>
            <person name="Melnick R.L."/>
            <person name="Guiltinan M.J."/>
            <person name="Tyler B.M."/>
            <person name="Meinhardt L.W."/>
            <person name="Bailey B.A."/>
        </authorList>
    </citation>
    <scope>NUCLEOTIDE SEQUENCE [LARGE SCALE GENOMIC DNA]</scope>
    <source>
        <strain evidence="8">sbr112.9</strain>
    </source>
</reference>
<dbReference type="SUPFAM" id="SSF103481">
    <property type="entry name" value="Multidrug resistance efflux transporter EmrE"/>
    <property type="match status" value="1"/>
</dbReference>
<sequence>MQTWEAFGAGLAVVASIISNLGVNIQKFSHLSEAARPARERRPYIRRPVWWVGLALVALGSFGDFAAFGFATQSLVAALGGGATLVANVVTAQCLNGERLYKTDVGGVLFVILGAVIIATSVDVDLGGLTLGEITSFLPPGSELPLELDTPWSTPTSMPPVEESSTTSAVAYK</sequence>
<dbReference type="GO" id="GO:0016020">
    <property type="term" value="C:membrane"/>
    <property type="evidence" value="ECO:0007669"/>
    <property type="project" value="UniProtKB-SubCell"/>
</dbReference>
<dbReference type="PANTHER" id="PTHR12570:SF9">
    <property type="entry name" value="MAGNESIUM TRANSPORTER NIPA8-RELATED"/>
    <property type="match status" value="1"/>
</dbReference>
<protein>
    <submittedName>
        <fullName evidence="7">Uncharacterized protein</fullName>
    </submittedName>
</protein>
<keyword evidence="8" id="KW-1185">Reference proteome</keyword>
<gene>
    <name evidence="7" type="ORF">PHPALM_5506</name>
</gene>
<evidence type="ECO:0000313" key="8">
    <source>
        <dbReference type="Proteomes" id="UP000237271"/>
    </source>
</evidence>
<dbReference type="Pfam" id="PF05653">
    <property type="entry name" value="Mg_trans_NIPA"/>
    <property type="match status" value="1"/>
</dbReference>
<feature type="compositionally biased region" description="Polar residues" evidence="5">
    <location>
        <begin position="163"/>
        <end position="173"/>
    </location>
</feature>
<accession>A0A2P4YH82</accession>
<evidence type="ECO:0000256" key="5">
    <source>
        <dbReference type="SAM" id="MobiDB-lite"/>
    </source>
</evidence>
<dbReference type="Proteomes" id="UP000237271">
    <property type="component" value="Unassembled WGS sequence"/>
</dbReference>
<dbReference type="InterPro" id="IPR008521">
    <property type="entry name" value="Mg_trans_NIPA"/>
</dbReference>
<feature type="transmembrane region" description="Helical" evidence="6">
    <location>
        <begin position="49"/>
        <end position="70"/>
    </location>
</feature>
<dbReference type="EMBL" id="NCKW01002892">
    <property type="protein sequence ID" value="POM77153.1"/>
    <property type="molecule type" value="Genomic_DNA"/>
</dbReference>
<feature type="transmembrane region" description="Helical" evidence="6">
    <location>
        <begin position="107"/>
        <end position="131"/>
    </location>
</feature>
<comment type="subcellular location">
    <subcellularLocation>
        <location evidence="1">Membrane</location>
        <topology evidence="1">Multi-pass membrane protein</topology>
    </subcellularLocation>
</comment>